<sequence>MVQQDDKASSKVKHHMMKDGQETQPPRPFELLFQSSKYSITRGEQRWVYVCIGRKRAVSAAIGQKIPKKLGNFKDLCIFIDKATNKPRMSVTRQPQLFQIQSSIMLQKMPCLMMIAKG</sequence>
<dbReference type="EMBL" id="CM037615">
    <property type="protein sequence ID" value="KAH8014902.1"/>
    <property type="molecule type" value="Genomic_DNA"/>
</dbReference>
<protein>
    <submittedName>
        <fullName evidence="1">Uncharacterized protein</fullName>
    </submittedName>
</protein>
<dbReference type="Proteomes" id="UP000827872">
    <property type="component" value="Linkage Group LG02"/>
</dbReference>
<proteinExistence type="predicted"/>
<reference evidence="1" key="1">
    <citation type="submission" date="2021-08" db="EMBL/GenBank/DDBJ databases">
        <title>The first chromosome-level gecko genome reveals the dynamic sex chromosomes of Neotropical dwarf geckos (Sphaerodactylidae: Sphaerodactylus).</title>
        <authorList>
            <person name="Pinto B.J."/>
            <person name="Keating S.E."/>
            <person name="Gamble T."/>
        </authorList>
    </citation>
    <scope>NUCLEOTIDE SEQUENCE</scope>
    <source>
        <strain evidence="1">TG3544</strain>
    </source>
</reference>
<comment type="caution">
    <text evidence="1">The sequence shown here is derived from an EMBL/GenBank/DDBJ whole genome shotgun (WGS) entry which is preliminary data.</text>
</comment>
<organism evidence="1 2">
    <name type="scientific">Sphaerodactylus townsendi</name>
    <dbReference type="NCBI Taxonomy" id="933632"/>
    <lineage>
        <taxon>Eukaryota</taxon>
        <taxon>Metazoa</taxon>
        <taxon>Chordata</taxon>
        <taxon>Craniata</taxon>
        <taxon>Vertebrata</taxon>
        <taxon>Euteleostomi</taxon>
        <taxon>Lepidosauria</taxon>
        <taxon>Squamata</taxon>
        <taxon>Bifurcata</taxon>
        <taxon>Gekkota</taxon>
        <taxon>Sphaerodactylidae</taxon>
        <taxon>Sphaerodactylus</taxon>
    </lineage>
</organism>
<keyword evidence="2" id="KW-1185">Reference proteome</keyword>
<accession>A0ACB8G5Z2</accession>
<evidence type="ECO:0000313" key="1">
    <source>
        <dbReference type="EMBL" id="KAH8014902.1"/>
    </source>
</evidence>
<evidence type="ECO:0000313" key="2">
    <source>
        <dbReference type="Proteomes" id="UP000827872"/>
    </source>
</evidence>
<gene>
    <name evidence="1" type="ORF">K3G42_032464</name>
</gene>
<name>A0ACB8G5Z2_9SAUR</name>